<dbReference type="GO" id="GO:0000155">
    <property type="term" value="F:phosphorelay sensor kinase activity"/>
    <property type="evidence" value="ECO:0007669"/>
    <property type="project" value="InterPro"/>
</dbReference>
<feature type="domain" description="Histidine kinase" evidence="7">
    <location>
        <begin position="604"/>
        <end position="830"/>
    </location>
</feature>
<dbReference type="InterPro" id="IPR005467">
    <property type="entry name" value="His_kinase_dom"/>
</dbReference>
<evidence type="ECO:0000259" key="9">
    <source>
        <dbReference type="PROSITE" id="PS50113"/>
    </source>
</evidence>
<feature type="domain" description="PAS" evidence="8">
    <location>
        <begin position="15"/>
        <end position="86"/>
    </location>
</feature>
<dbReference type="InterPro" id="IPR003661">
    <property type="entry name" value="HisK_dim/P_dom"/>
</dbReference>
<dbReference type="Gene3D" id="3.30.450.20">
    <property type="entry name" value="PAS domain"/>
    <property type="match status" value="4"/>
</dbReference>
<evidence type="ECO:0000313" key="10">
    <source>
        <dbReference type="EMBL" id="NEU67826.1"/>
    </source>
</evidence>
<dbReference type="InterPro" id="IPR003594">
    <property type="entry name" value="HATPase_dom"/>
</dbReference>
<proteinExistence type="predicted"/>
<dbReference type="PROSITE" id="PS50112">
    <property type="entry name" value="PAS"/>
    <property type="match status" value="1"/>
</dbReference>
<dbReference type="PROSITE" id="PS50109">
    <property type="entry name" value="HIS_KIN"/>
    <property type="match status" value="1"/>
</dbReference>
<sequence>MTGDQQPFDSNLAAENERLKRALQTADIGTWEFDPINQIVHLDDRCQQLLGVSVPAVVPYPEVLQHVHPDDRVTLQAAISQALRPECEPPFSIRYRLAEPVNGACWLHSKGKAYFDQQNQPYRLSGITQDVTHEIQTQQQLRDSVERFRSLIEQAPVATALFVGKDLVIELANEPILTLWGKGNSALGKPLAEALPELREQPFLQILNDVYTSGIPYQAVADKCDLLVDGKLRTFYFNFTYKPLFDKQGLVYAIMNMAVDVTDQVLARQKVEASEARLRSVITSAPAAMGLFVGRDLIVDMPNQAFIEIVGKGPDIVGKPLRDVMPELDSQPFLQILDDVFTSGKTYKSFGTQVNIVQHGVMTHNFYNITYSPLFDANGKVYAILDIAIDVTERVIVQQQIEESRLQLLNSFEQSPVAIAIIREPDLTFHMANPFYGDLVGRTPAELVGKPLLEALPELAGQGFDQLLREVIATGVPFTAKEVPVDIVRHDQLATIFVDLTYQPQYESTQEVDGDKSVSGILVVATDVTGQVHSRRAIEESEVRYRALSLELEQQVELRTQELAASNEELAAINEELMAANEELAESNQLFTRSNENLQQFAYIASHDLQEPLRKVQSFGDLLKSKYGDQLGDGIDYLERMQSSANRMSLFIKDLLSFSRISTRRDATELVSLTGIVAIVLADLELVINETNAIIDIDTLPVIKGDKSQLGQLFQNLLSNALKFHRDGVQPRIQVTAREMTASDLPPTVKPARAAKQYQCITISDNGIGFDEKYLDRIFQIFQRLHSKSNYSGTGIGLAICEKVVTNHGGAITASSQPGQGASFSVYLPV</sequence>
<dbReference type="InterPro" id="IPR000700">
    <property type="entry name" value="PAS-assoc_C"/>
</dbReference>
<keyword evidence="5" id="KW-0418">Kinase</keyword>
<dbReference type="PRINTS" id="PR00344">
    <property type="entry name" value="BCTRLSENSOR"/>
</dbReference>
<dbReference type="CDD" id="cd00082">
    <property type="entry name" value="HisKA"/>
    <property type="match status" value="1"/>
</dbReference>
<dbReference type="SUPFAM" id="SSF55785">
    <property type="entry name" value="PYP-like sensor domain (PAS domain)"/>
    <property type="match status" value="4"/>
</dbReference>
<keyword evidence="6" id="KW-0175">Coiled coil</keyword>
<dbReference type="InterPro" id="IPR013655">
    <property type="entry name" value="PAS_fold_3"/>
</dbReference>
<dbReference type="InterPro" id="IPR035965">
    <property type="entry name" value="PAS-like_dom_sf"/>
</dbReference>
<dbReference type="InterPro" id="IPR036097">
    <property type="entry name" value="HisK_dim/P_sf"/>
</dbReference>
<feature type="domain" description="PAC" evidence="9">
    <location>
        <begin position="350"/>
        <end position="403"/>
    </location>
</feature>
<evidence type="ECO:0000256" key="4">
    <source>
        <dbReference type="ARBA" id="ARBA00022679"/>
    </source>
</evidence>
<dbReference type="PANTHER" id="PTHR43304">
    <property type="entry name" value="PHYTOCHROME-LIKE PROTEIN CPH1"/>
    <property type="match status" value="1"/>
</dbReference>
<accession>A0A6M0IHU0</accession>
<dbReference type="Gene3D" id="3.30.565.10">
    <property type="entry name" value="Histidine kinase-like ATPase, C-terminal domain"/>
    <property type="match status" value="1"/>
</dbReference>
<evidence type="ECO:0000259" key="7">
    <source>
        <dbReference type="PROSITE" id="PS50109"/>
    </source>
</evidence>
<dbReference type="SMART" id="SM00387">
    <property type="entry name" value="HATPase_c"/>
    <property type="match status" value="1"/>
</dbReference>
<protein>
    <recommendedName>
        <fullName evidence="2">histidine kinase</fullName>
        <ecNumber evidence="2">2.7.13.3</ecNumber>
    </recommendedName>
</protein>
<comment type="catalytic activity">
    <reaction evidence="1">
        <text>ATP + protein L-histidine = ADP + protein N-phospho-L-histidine.</text>
        <dbReference type="EC" id="2.7.13.3"/>
    </reaction>
</comment>
<dbReference type="CDD" id="cd00130">
    <property type="entry name" value="PAS"/>
    <property type="match status" value="2"/>
</dbReference>
<evidence type="ECO:0000259" key="8">
    <source>
        <dbReference type="PROSITE" id="PS50112"/>
    </source>
</evidence>
<gene>
    <name evidence="10" type="ORF">GK091_13125</name>
</gene>
<dbReference type="SMART" id="SM00388">
    <property type="entry name" value="HisKA"/>
    <property type="match status" value="1"/>
</dbReference>
<dbReference type="PANTHER" id="PTHR43304:SF1">
    <property type="entry name" value="PAC DOMAIN-CONTAINING PROTEIN"/>
    <property type="match status" value="1"/>
</dbReference>
<dbReference type="PROSITE" id="PS50113">
    <property type="entry name" value="PAC"/>
    <property type="match status" value="3"/>
</dbReference>
<dbReference type="RefSeq" id="WP_164038561.1">
    <property type="nucleotide sequence ID" value="NZ_JAAGNZ010000001.1"/>
</dbReference>
<comment type="caution">
    <text evidence="10">The sequence shown here is derived from an EMBL/GenBank/DDBJ whole genome shotgun (WGS) entry which is preliminary data.</text>
</comment>
<dbReference type="Proteomes" id="UP000477386">
    <property type="component" value="Unassembled WGS sequence"/>
</dbReference>
<feature type="domain" description="PAC" evidence="9">
    <location>
        <begin position="91"/>
        <end position="143"/>
    </location>
</feature>
<evidence type="ECO:0000256" key="1">
    <source>
        <dbReference type="ARBA" id="ARBA00000085"/>
    </source>
</evidence>
<dbReference type="AlphaFoldDB" id="A0A6M0IHU0"/>
<dbReference type="InterPro" id="IPR052162">
    <property type="entry name" value="Sensor_kinase/Photoreceptor"/>
</dbReference>
<name>A0A6M0IHU0_9BACT</name>
<dbReference type="Gene3D" id="1.10.287.130">
    <property type="match status" value="1"/>
</dbReference>
<dbReference type="Pfam" id="PF08447">
    <property type="entry name" value="PAS_3"/>
    <property type="match status" value="1"/>
</dbReference>
<dbReference type="NCBIfam" id="TIGR00229">
    <property type="entry name" value="sensory_box"/>
    <property type="match status" value="1"/>
</dbReference>
<evidence type="ECO:0000256" key="5">
    <source>
        <dbReference type="ARBA" id="ARBA00022777"/>
    </source>
</evidence>
<evidence type="ECO:0000256" key="2">
    <source>
        <dbReference type="ARBA" id="ARBA00012438"/>
    </source>
</evidence>
<evidence type="ECO:0000256" key="6">
    <source>
        <dbReference type="SAM" id="Coils"/>
    </source>
</evidence>
<dbReference type="Pfam" id="PF00512">
    <property type="entry name" value="HisKA"/>
    <property type="match status" value="1"/>
</dbReference>
<keyword evidence="3" id="KW-0597">Phosphoprotein</keyword>
<dbReference type="InterPro" id="IPR000014">
    <property type="entry name" value="PAS"/>
</dbReference>
<dbReference type="Pfam" id="PF08448">
    <property type="entry name" value="PAS_4"/>
    <property type="match status" value="3"/>
</dbReference>
<dbReference type="InterPro" id="IPR036890">
    <property type="entry name" value="HATPase_C_sf"/>
</dbReference>
<dbReference type="SUPFAM" id="SSF47384">
    <property type="entry name" value="Homodimeric domain of signal transducing histidine kinase"/>
    <property type="match status" value="1"/>
</dbReference>
<dbReference type="SMART" id="SM00091">
    <property type="entry name" value="PAS"/>
    <property type="match status" value="4"/>
</dbReference>
<feature type="domain" description="PAC" evidence="9">
    <location>
        <begin position="213"/>
        <end position="273"/>
    </location>
</feature>
<keyword evidence="4" id="KW-0808">Transferase</keyword>
<dbReference type="SUPFAM" id="SSF55874">
    <property type="entry name" value="ATPase domain of HSP90 chaperone/DNA topoisomerase II/histidine kinase"/>
    <property type="match status" value="1"/>
</dbReference>
<evidence type="ECO:0000256" key="3">
    <source>
        <dbReference type="ARBA" id="ARBA00022553"/>
    </source>
</evidence>
<dbReference type="EC" id="2.7.13.3" evidence="2"/>
<dbReference type="EMBL" id="JAAGNZ010000001">
    <property type="protein sequence ID" value="NEU67826.1"/>
    <property type="molecule type" value="Genomic_DNA"/>
</dbReference>
<feature type="coiled-coil region" evidence="6">
    <location>
        <begin position="538"/>
        <end position="590"/>
    </location>
</feature>
<dbReference type="Pfam" id="PF02518">
    <property type="entry name" value="HATPase_c"/>
    <property type="match status" value="1"/>
</dbReference>
<organism evidence="10 11">
    <name type="scientific">Spirosoma agri</name>
    <dbReference type="NCBI Taxonomy" id="1987381"/>
    <lineage>
        <taxon>Bacteria</taxon>
        <taxon>Pseudomonadati</taxon>
        <taxon>Bacteroidota</taxon>
        <taxon>Cytophagia</taxon>
        <taxon>Cytophagales</taxon>
        <taxon>Cytophagaceae</taxon>
        <taxon>Spirosoma</taxon>
    </lineage>
</organism>
<dbReference type="InterPro" id="IPR013656">
    <property type="entry name" value="PAS_4"/>
</dbReference>
<keyword evidence="11" id="KW-1185">Reference proteome</keyword>
<reference evidence="10 11" key="1">
    <citation type="submission" date="2020-02" db="EMBL/GenBank/DDBJ databases">
        <title>Draft genome sequence of two Spirosoma agri KCTC 52727 and Spirosoma terrae KCTC 52035.</title>
        <authorList>
            <person name="Rojas J."/>
            <person name="Ambika Manirajan B."/>
            <person name="Ratering S."/>
            <person name="Suarez C."/>
            <person name="Schnell S."/>
        </authorList>
    </citation>
    <scope>NUCLEOTIDE SEQUENCE [LARGE SCALE GENOMIC DNA]</scope>
    <source>
        <strain evidence="10 11">KCTC 52727</strain>
    </source>
</reference>
<dbReference type="InterPro" id="IPR004358">
    <property type="entry name" value="Sig_transdc_His_kin-like_C"/>
</dbReference>
<evidence type="ECO:0000313" key="11">
    <source>
        <dbReference type="Proteomes" id="UP000477386"/>
    </source>
</evidence>
<dbReference type="FunFam" id="3.30.565.10:FF:000006">
    <property type="entry name" value="Sensor histidine kinase WalK"/>
    <property type="match status" value="1"/>
</dbReference>